<dbReference type="Pfam" id="PF13469">
    <property type="entry name" value="Sulfotransfer_3"/>
    <property type="match status" value="1"/>
</dbReference>
<dbReference type="InterPro" id="IPR027417">
    <property type="entry name" value="P-loop_NTPase"/>
</dbReference>
<dbReference type="InterPro" id="IPR051135">
    <property type="entry name" value="Gal/GlcNAc/GalNAc_ST"/>
</dbReference>
<proteinExistence type="predicted"/>
<dbReference type="SUPFAM" id="SSF52540">
    <property type="entry name" value="P-loop containing nucleoside triphosphate hydrolases"/>
    <property type="match status" value="1"/>
</dbReference>
<dbReference type="PANTHER" id="PTHR10704">
    <property type="entry name" value="CARBOHYDRATE SULFOTRANSFERASE"/>
    <property type="match status" value="1"/>
</dbReference>
<keyword evidence="2" id="KW-1185">Reference proteome</keyword>
<reference evidence="2" key="1">
    <citation type="journal article" date="2019" name="Int. J. Syst. Evol. Microbiol.">
        <title>The Global Catalogue of Microorganisms (GCM) 10K type strain sequencing project: providing services to taxonomists for standard genome sequencing and annotation.</title>
        <authorList>
            <consortium name="The Broad Institute Genomics Platform"/>
            <consortium name="The Broad Institute Genome Sequencing Center for Infectious Disease"/>
            <person name="Wu L."/>
            <person name="Ma J."/>
        </authorList>
    </citation>
    <scope>NUCLEOTIDE SEQUENCE [LARGE SCALE GENOMIC DNA]</scope>
    <source>
        <strain evidence="2">CGMCC 1.12477</strain>
    </source>
</reference>
<dbReference type="Gene3D" id="3.40.50.300">
    <property type="entry name" value="P-loop containing nucleotide triphosphate hydrolases"/>
    <property type="match status" value="1"/>
</dbReference>
<dbReference type="EMBL" id="JBHUGD010000003">
    <property type="protein sequence ID" value="MFD1947918.1"/>
    <property type="molecule type" value="Genomic_DNA"/>
</dbReference>
<comment type="caution">
    <text evidence="1">The sequence shown here is derived from an EMBL/GenBank/DDBJ whole genome shotgun (WGS) entry which is preliminary data.</text>
</comment>
<dbReference type="PANTHER" id="PTHR10704:SF44">
    <property type="entry name" value="LD35051P-RELATED"/>
    <property type="match status" value="1"/>
</dbReference>
<accession>A0ABW4TR50</accession>
<dbReference type="Proteomes" id="UP001597351">
    <property type="component" value="Unassembled WGS sequence"/>
</dbReference>
<dbReference type="RefSeq" id="WP_379189785.1">
    <property type="nucleotide sequence ID" value="NZ_JBHUGD010000003.1"/>
</dbReference>
<organism evidence="1 2">
    <name type="scientific">Nocardioides aestuarii</name>
    <dbReference type="NCBI Taxonomy" id="252231"/>
    <lineage>
        <taxon>Bacteria</taxon>
        <taxon>Bacillati</taxon>
        <taxon>Actinomycetota</taxon>
        <taxon>Actinomycetes</taxon>
        <taxon>Propionibacteriales</taxon>
        <taxon>Nocardioidaceae</taxon>
        <taxon>Nocardioides</taxon>
    </lineage>
</organism>
<gene>
    <name evidence="1" type="ORF">ACFSDE_14050</name>
</gene>
<protein>
    <submittedName>
        <fullName evidence="1">Sulfotransferase</fullName>
    </submittedName>
</protein>
<name>A0ABW4TR50_9ACTN</name>
<evidence type="ECO:0000313" key="1">
    <source>
        <dbReference type="EMBL" id="MFD1947918.1"/>
    </source>
</evidence>
<evidence type="ECO:0000313" key="2">
    <source>
        <dbReference type="Proteomes" id="UP001597351"/>
    </source>
</evidence>
<sequence>MGRSGSTLLERVLGAVPGSVNAGEVNAIFSRVSTQDQRCGCGEPFSTCSFWAAVGDRAFGGWGDVTARMAHLQPRLVRQRFVPQLATGRFGATYARELDDYLDVHRRLYDAIAEVAGAEVVVDASKSTAQLFALRRIEGLDLRVVNLVRDARGVAHSWSKAGIRKPQSQQGEDMGTYAPHRLAVLWAGLQLECSVLGAAAEHHARVRYEDLVASPRPTVRRLLEEVGLPPAADALDHVDEHSVHLTPSHGVAGSRTRFTDGDIELRVDDAWRSTLPVGARRVVTAVTLPQLVGYGYVGRRTRDAAVGVA</sequence>